<proteinExistence type="predicted"/>
<name>A0ABR3VH53_HUMIN</name>
<comment type="caution">
    <text evidence="2">The sequence shown here is derived from an EMBL/GenBank/DDBJ whole genome shotgun (WGS) entry which is preliminary data.</text>
</comment>
<feature type="domain" description="SRR1-like" evidence="1">
    <location>
        <begin position="206"/>
        <end position="334"/>
    </location>
</feature>
<protein>
    <recommendedName>
        <fullName evidence="1">SRR1-like domain-containing protein</fullName>
    </recommendedName>
</protein>
<evidence type="ECO:0000313" key="2">
    <source>
        <dbReference type="EMBL" id="KAL1840633.1"/>
    </source>
</evidence>
<evidence type="ECO:0000313" key="3">
    <source>
        <dbReference type="Proteomes" id="UP001583172"/>
    </source>
</evidence>
<sequence length="412" mass="45715">MFSRSVFNDYSSEVFDVCYRDRIEDPPMTRDEEVEKRAAAHALVQSKYDTGVPFFTKDVFRDLARQFEANGGPDGKISVTGLDGVTVHIPLKTGQEYPRRPYGDDFVCIVAKPIVHYRGIQNLLDKRPIPAGGDVPFYMNSIREIYLPVDVSHLVEVRDAQTKELVSVLPVADHDTVKQRLDQMRQSLEASEHFAQIRSTLVSVALPSGIAKIVALACSTMTERDPPECSLAQHALVLMLRDFLSRDSSKSGTGSGGPGSTRIQCFAQEPRYLPIDEQVLRENGVTVLDDPGAFVEIDETSVVLSIAPDIPVREIVADIARPAIMIWDKVVVKDKSTLWTDPVTPRVERMMEDYIELPFPPNDELFGDVAIYVRKGDSKVNRPGQAQQVVGEQRLGVSVDAHVEGQHGSGKL</sequence>
<reference evidence="2 3" key="1">
    <citation type="journal article" date="2024" name="Commun. Biol.">
        <title>Comparative genomic analysis of thermophilic fungi reveals convergent evolutionary adaptations and gene losses.</title>
        <authorList>
            <person name="Steindorff A.S."/>
            <person name="Aguilar-Pontes M.V."/>
            <person name="Robinson A.J."/>
            <person name="Andreopoulos B."/>
            <person name="LaButti K."/>
            <person name="Kuo A."/>
            <person name="Mondo S."/>
            <person name="Riley R."/>
            <person name="Otillar R."/>
            <person name="Haridas S."/>
            <person name="Lipzen A."/>
            <person name="Grimwood J."/>
            <person name="Schmutz J."/>
            <person name="Clum A."/>
            <person name="Reid I.D."/>
            <person name="Moisan M.C."/>
            <person name="Butler G."/>
            <person name="Nguyen T.T.M."/>
            <person name="Dewar K."/>
            <person name="Conant G."/>
            <person name="Drula E."/>
            <person name="Henrissat B."/>
            <person name="Hansel C."/>
            <person name="Singer S."/>
            <person name="Hutchinson M.I."/>
            <person name="de Vries R.P."/>
            <person name="Natvig D.O."/>
            <person name="Powell A.J."/>
            <person name="Tsang A."/>
            <person name="Grigoriev I.V."/>
        </authorList>
    </citation>
    <scope>NUCLEOTIDE SEQUENCE [LARGE SCALE GENOMIC DNA]</scope>
    <source>
        <strain evidence="2 3">CBS 620.91</strain>
    </source>
</reference>
<dbReference type="PANTHER" id="PTHR42080:SF3">
    <property type="entry name" value="SRR1-LIKE DOMAIN-CONTAINING PROTEIN"/>
    <property type="match status" value="1"/>
</dbReference>
<dbReference type="Proteomes" id="UP001583172">
    <property type="component" value="Unassembled WGS sequence"/>
</dbReference>
<gene>
    <name evidence="2" type="ORF">VTJ49DRAFT_241</name>
</gene>
<dbReference type="EMBL" id="JAZGSY010000104">
    <property type="protein sequence ID" value="KAL1840633.1"/>
    <property type="molecule type" value="Genomic_DNA"/>
</dbReference>
<evidence type="ECO:0000259" key="1">
    <source>
        <dbReference type="Pfam" id="PF07985"/>
    </source>
</evidence>
<keyword evidence="3" id="KW-1185">Reference proteome</keyword>
<dbReference type="Pfam" id="PF07985">
    <property type="entry name" value="SRR1"/>
    <property type="match status" value="1"/>
</dbReference>
<dbReference type="PANTHER" id="PTHR42080">
    <property type="entry name" value="SRR1 DOMAIN-CONTAINING PROTEIN"/>
    <property type="match status" value="1"/>
</dbReference>
<organism evidence="2 3">
    <name type="scientific">Humicola insolens</name>
    <name type="common">Soft-rot fungus</name>
    <dbReference type="NCBI Taxonomy" id="85995"/>
    <lineage>
        <taxon>Eukaryota</taxon>
        <taxon>Fungi</taxon>
        <taxon>Dikarya</taxon>
        <taxon>Ascomycota</taxon>
        <taxon>Pezizomycotina</taxon>
        <taxon>Sordariomycetes</taxon>
        <taxon>Sordariomycetidae</taxon>
        <taxon>Sordariales</taxon>
        <taxon>Chaetomiaceae</taxon>
        <taxon>Mycothermus</taxon>
    </lineage>
</organism>
<accession>A0ABR3VH53</accession>
<dbReference type="InterPro" id="IPR012942">
    <property type="entry name" value="SRR1-like"/>
</dbReference>